<evidence type="ECO:0000313" key="3">
    <source>
        <dbReference type="Proteomes" id="UP000008851"/>
    </source>
</evidence>
<accession>G7TBK1</accession>
<dbReference type="HOGENOM" id="CLU_2959794_0_0_6"/>
<dbReference type="AlphaFoldDB" id="G7TBK1"/>
<dbReference type="KEGG" id="xor:XOC_0673"/>
<evidence type="ECO:0000256" key="1">
    <source>
        <dbReference type="SAM" id="MobiDB-lite"/>
    </source>
</evidence>
<proteinExistence type="predicted"/>
<feature type="compositionally biased region" description="Polar residues" evidence="1">
    <location>
        <begin position="17"/>
        <end position="27"/>
    </location>
</feature>
<evidence type="ECO:0000313" key="2">
    <source>
        <dbReference type="EMBL" id="AEQ94882.1"/>
    </source>
</evidence>
<name>G7TBK1_XANOB</name>
<reference evidence="2 3" key="1">
    <citation type="journal article" date="2011" name="J. Bacteriol.">
        <title>Two new complete genome sequences offer insight into host and tissue specificity of plant pathogenic Xanthomonas spp.</title>
        <authorList>
            <person name="Bogdanove A.J."/>
            <person name="Koebnik R."/>
            <person name="Lu H."/>
            <person name="Furutani A."/>
            <person name="Angiuoli S.V."/>
            <person name="Patil P.B."/>
            <person name="Van Sluys M.A."/>
            <person name="Ryan R.P."/>
            <person name="Meyer D.F."/>
            <person name="Han S.W."/>
            <person name="Aparna G."/>
            <person name="Rajaram M."/>
            <person name="Delcher A.L."/>
            <person name="Phillippy A.M."/>
            <person name="Puiu D."/>
            <person name="Schatz M.C."/>
            <person name="Shumway M."/>
            <person name="Sommer D.D."/>
            <person name="Trapnell C."/>
            <person name="Benahmed F."/>
            <person name="Dimitrov G."/>
            <person name="Madupu R."/>
            <person name="Radune D."/>
            <person name="Sullivan S."/>
            <person name="Jha G."/>
            <person name="Ishihara H."/>
            <person name="Lee S.W."/>
            <person name="Pandey A."/>
            <person name="Sharma V."/>
            <person name="Sriariyanun M."/>
            <person name="Szurek B."/>
            <person name="Vera-Cruz C.M."/>
            <person name="Dorman K.S."/>
            <person name="Ronald P.C."/>
            <person name="Verdier V."/>
            <person name="Dow J.M."/>
            <person name="Sonti R.V."/>
            <person name="Tsuge S."/>
            <person name="Brendel V.P."/>
            <person name="Rabinowicz P.D."/>
            <person name="Leach J.E."/>
            <person name="White F.F."/>
            <person name="Salzberg S.L."/>
        </authorList>
    </citation>
    <scope>NUCLEOTIDE SEQUENCE [LARGE SCALE GENOMIC DNA]</scope>
    <source>
        <strain evidence="2 3">BLS256</strain>
    </source>
</reference>
<sequence>MIRTWGHSGNKKDSLRTARSNRSVQESELTRSLRVIGGPLRFSVDTFTPRGAAEDQDAR</sequence>
<dbReference type="Proteomes" id="UP000008851">
    <property type="component" value="Chromosome"/>
</dbReference>
<feature type="region of interest" description="Disordered" evidence="1">
    <location>
        <begin position="1"/>
        <end position="30"/>
    </location>
</feature>
<gene>
    <name evidence="2" type="ORF">XOC_0673</name>
</gene>
<protein>
    <submittedName>
        <fullName evidence="2">Uncharacterized protein</fullName>
    </submittedName>
</protein>
<dbReference type="EMBL" id="CP003057">
    <property type="protein sequence ID" value="AEQ94882.1"/>
    <property type="molecule type" value="Genomic_DNA"/>
</dbReference>
<organism evidence="2 3">
    <name type="scientific">Xanthomonas oryzae pv. oryzicola (strain BLS256)</name>
    <dbReference type="NCBI Taxonomy" id="383407"/>
    <lineage>
        <taxon>Bacteria</taxon>
        <taxon>Pseudomonadati</taxon>
        <taxon>Pseudomonadota</taxon>
        <taxon>Gammaproteobacteria</taxon>
        <taxon>Lysobacterales</taxon>
        <taxon>Lysobacteraceae</taxon>
        <taxon>Xanthomonas</taxon>
    </lineage>
</organism>